<proteinExistence type="predicted"/>
<sequence>MKTEMNLLTACQSSNIQLSSPIVPSNLTMKQTYKSMLNDLTNDSTIQKEITLGERIGFYKICEQIGSGSFSKVNLGRHCLINGLFLDIPNI</sequence>
<dbReference type="EMBL" id="JH712852">
    <property type="protein sequence ID" value="EFO12654.1"/>
    <property type="molecule type" value="Genomic_DNA"/>
</dbReference>
<evidence type="ECO:0008006" key="2">
    <source>
        <dbReference type="Google" id="ProtNLM"/>
    </source>
</evidence>
<accession>A0A1S0TF55</accession>
<protein>
    <recommendedName>
        <fullName evidence="2">Protein kinase domain-containing protein</fullName>
    </recommendedName>
</protein>
<dbReference type="KEGG" id="loa:LOAG_15879"/>
<dbReference type="RefSeq" id="XP_003151415.1">
    <property type="nucleotide sequence ID" value="XM_003151367.1"/>
</dbReference>
<dbReference type="AlphaFoldDB" id="A0A1S0TF55"/>
<organism evidence="1">
    <name type="scientific">Loa loa</name>
    <name type="common">Eye worm</name>
    <name type="synonym">Filaria loa</name>
    <dbReference type="NCBI Taxonomy" id="7209"/>
    <lineage>
        <taxon>Eukaryota</taxon>
        <taxon>Metazoa</taxon>
        <taxon>Ecdysozoa</taxon>
        <taxon>Nematoda</taxon>
        <taxon>Chromadorea</taxon>
        <taxon>Rhabditida</taxon>
        <taxon>Spirurina</taxon>
        <taxon>Spiruromorpha</taxon>
        <taxon>Filarioidea</taxon>
        <taxon>Onchocercidae</taxon>
        <taxon>Loa</taxon>
    </lineage>
</organism>
<dbReference type="GeneID" id="9953374"/>
<dbReference type="InParanoid" id="A0A1S0TF55"/>
<name>A0A1S0TF55_LOALO</name>
<gene>
    <name evidence="1" type="ORF">LOAG_15879</name>
</gene>
<reference evidence="1" key="1">
    <citation type="submission" date="2012-04" db="EMBL/GenBank/DDBJ databases">
        <title>The Genome Sequence of Loa loa.</title>
        <authorList>
            <consortium name="The Broad Institute Genome Sequencing Platform"/>
            <consortium name="Broad Institute Genome Sequencing Center for Infectious Disease"/>
            <person name="Nutman T.B."/>
            <person name="Fink D.L."/>
            <person name="Russ C."/>
            <person name="Young S."/>
            <person name="Zeng Q."/>
            <person name="Gargeya S."/>
            <person name="Alvarado L."/>
            <person name="Berlin A."/>
            <person name="Chapman S.B."/>
            <person name="Chen Z."/>
            <person name="Freedman E."/>
            <person name="Gellesch M."/>
            <person name="Goldberg J."/>
            <person name="Griggs A."/>
            <person name="Gujja S."/>
            <person name="Heilman E.R."/>
            <person name="Heiman D."/>
            <person name="Howarth C."/>
            <person name="Mehta T."/>
            <person name="Neiman D."/>
            <person name="Pearson M."/>
            <person name="Roberts A."/>
            <person name="Saif S."/>
            <person name="Shea T."/>
            <person name="Shenoy N."/>
            <person name="Sisk P."/>
            <person name="Stolte C."/>
            <person name="Sykes S."/>
            <person name="White J."/>
            <person name="Yandava C."/>
            <person name="Haas B."/>
            <person name="Henn M.R."/>
            <person name="Nusbaum C."/>
            <person name="Birren B."/>
        </authorList>
    </citation>
    <scope>NUCLEOTIDE SEQUENCE [LARGE SCALE GENOMIC DNA]</scope>
</reference>
<dbReference type="OrthoDB" id="193931at2759"/>
<dbReference type="CTD" id="9953374"/>
<evidence type="ECO:0000313" key="1">
    <source>
        <dbReference type="EMBL" id="EFO12654.1"/>
    </source>
</evidence>